<protein>
    <submittedName>
        <fullName evidence="2">Uncharacterized protein</fullName>
    </submittedName>
</protein>
<evidence type="ECO:0000313" key="3">
    <source>
        <dbReference type="Proteomes" id="UP000215155"/>
    </source>
</evidence>
<evidence type="ECO:0000256" key="1">
    <source>
        <dbReference type="SAM" id="Phobius"/>
    </source>
</evidence>
<feature type="transmembrane region" description="Helical" evidence="1">
    <location>
        <begin position="12"/>
        <end position="32"/>
    </location>
</feature>
<dbReference type="AlphaFoldDB" id="A0AA91TM22"/>
<name>A0AA91TM22_9BACT</name>
<dbReference type="EMBL" id="NMPZ01000001">
    <property type="protein sequence ID" value="OXL45380.1"/>
    <property type="molecule type" value="Genomic_DNA"/>
</dbReference>
<dbReference type="Proteomes" id="UP000215155">
    <property type="component" value="Unassembled WGS sequence"/>
</dbReference>
<proteinExistence type="predicted"/>
<keyword evidence="1" id="KW-0812">Transmembrane</keyword>
<feature type="transmembrane region" description="Helical" evidence="1">
    <location>
        <begin position="90"/>
        <end position="108"/>
    </location>
</feature>
<accession>A0AA91TM22</accession>
<dbReference type="RefSeq" id="WP_089542652.1">
    <property type="nucleotide sequence ID" value="NZ_NMPZ01000001.1"/>
</dbReference>
<reference evidence="2 3" key="1">
    <citation type="submission" date="2017-07" db="EMBL/GenBank/DDBJ databases">
        <title>Draft genome sequence of Prevotella copri isolated from the gut of healthy adult Indian.</title>
        <authorList>
            <person name="Das B."/>
            <person name="Bag S."/>
            <person name="Ghosh T.S."/>
        </authorList>
    </citation>
    <scope>NUCLEOTIDE SEQUENCE [LARGE SCALE GENOMIC DNA]</scope>
    <source>
        <strain evidence="2 3">Indica</strain>
    </source>
</reference>
<evidence type="ECO:0000313" key="2">
    <source>
        <dbReference type="EMBL" id="OXL45380.1"/>
    </source>
</evidence>
<organism evidence="2 3">
    <name type="scientific">Segatella copri</name>
    <dbReference type="NCBI Taxonomy" id="165179"/>
    <lineage>
        <taxon>Bacteria</taxon>
        <taxon>Pseudomonadati</taxon>
        <taxon>Bacteroidota</taxon>
        <taxon>Bacteroidia</taxon>
        <taxon>Bacteroidales</taxon>
        <taxon>Prevotellaceae</taxon>
        <taxon>Segatella</taxon>
    </lineage>
</organism>
<gene>
    <name evidence="2" type="ORF">CFT61_01125</name>
</gene>
<keyword evidence="1" id="KW-0472">Membrane</keyword>
<sequence length="344" mass="39655">MEKYRKFIGKKVVIVLSLLCYLMACIFTPFYYSNMPPTENYLFGSLFCLLLGWAGILFHEGFLKVYFLAWYSKITYVFAIRSLIKDKYKCFLTLSSITFGLSLLFAFCPEAKIDESGHTQMITMAAGYYLWVGSFFVLLIGGLYVLFVQNRQGDKRLMNDGRMKSKQQIFFLTKADIVKMMSMVEIRIPIEYTLMGAFKQKAIRRENIISIFSKLGHTGYANWISLDNRYMVLPLNNEVKYRIMKQRNGSFHYIVDLASNPTGVELSTGGIYDNAENVLIAGRVAVFTDSSIEAMQIYKVILRAMNKCFTRKNNIFVSQEVLSLLEDGWRLTCNYNAPCENDFK</sequence>
<feature type="transmembrane region" description="Helical" evidence="1">
    <location>
        <begin position="44"/>
        <end position="69"/>
    </location>
</feature>
<feature type="transmembrane region" description="Helical" evidence="1">
    <location>
        <begin position="128"/>
        <end position="148"/>
    </location>
</feature>
<comment type="caution">
    <text evidence="2">The sequence shown here is derived from an EMBL/GenBank/DDBJ whole genome shotgun (WGS) entry which is preliminary data.</text>
</comment>
<keyword evidence="1" id="KW-1133">Transmembrane helix</keyword>